<evidence type="ECO:0000313" key="1">
    <source>
        <dbReference type="EMBL" id="EIC31044.1"/>
    </source>
</evidence>
<accession>H8GQQ9</accession>
<name>H8GQQ9_METAL</name>
<protein>
    <submittedName>
        <fullName evidence="1">Uncharacterized protein</fullName>
    </submittedName>
</protein>
<dbReference type="Proteomes" id="UP000005090">
    <property type="component" value="Chromosome"/>
</dbReference>
<proteinExistence type="predicted"/>
<dbReference type="RefSeq" id="WP_005374086.1">
    <property type="nucleotide sequence ID" value="NZ_CM001475.1"/>
</dbReference>
<reference evidence="1 2" key="1">
    <citation type="journal article" date="2013" name="Genome Announc.">
        <title>Genome Sequence of the Obligate Gammaproteobacterial Methanotroph Methylomicrobium album Strain BG8.</title>
        <authorList>
            <person name="Kits K.D."/>
            <person name="Kalyuzhnaya M.G."/>
            <person name="Klotz M.G."/>
            <person name="Jetten M.S."/>
            <person name="Op den Camp H.J."/>
            <person name="Vuilleumier S."/>
            <person name="Bringel F."/>
            <person name="Dispirito A.A."/>
            <person name="Murrell J.C."/>
            <person name="Bruce D."/>
            <person name="Cheng J.F."/>
            <person name="Copeland A."/>
            <person name="Goodwin L."/>
            <person name="Hauser L."/>
            <person name="Lajus A."/>
            <person name="Land M.L."/>
            <person name="Lapidus A."/>
            <person name="Lucas S."/>
            <person name="Medigue C."/>
            <person name="Pitluck S."/>
            <person name="Woyke T."/>
            <person name="Zeytun A."/>
            <person name="Stein L.Y."/>
        </authorList>
    </citation>
    <scope>NUCLEOTIDE SEQUENCE [LARGE SCALE GENOMIC DNA]</scope>
    <source>
        <strain evidence="1 2">BG8</strain>
    </source>
</reference>
<keyword evidence="2" id="KW-1185">Reference proteome</keyword>
<dbReference type="EMBL" id="CM001475">
    <property type="protein sequence ID" value="EIC31044.1"/>
    <property type="molecule type" value="Genomic_DNA"/>
</dbReference>
<sequence>MQAIELETTIIKGEIHVKLPTEITAEKARLLVLYEEAPKAVSEASSGLLQLLDNLTAQRNWPEKTKTEIDNMLNEERESWD</sequence>
<dbReference type="HOGENOM" id="CLU_2569834_0_0_6"/>
<dbReference type="STRING" id="686340.Metal_3384"/>
<evidence type="ECO:0000313" key="2">
    <source>
        <dbReference type="Proteomes" id="UP000005090"/>
    </source>
</evidence>
<dbReference type="AlphaFoldDB" id="H8GQQ9"/>
<organism evidence="1 2">
    <name type="scientific">Methylomicrobium album BG8</name>
    <dbReference type="NCBI Taxonomy" id="686340"/>
    <lineage>
        <taxon>Bacteria</taxon>
        <taxon>Pseudomonadati</taxon>
        <taxon>Pseudomonadota</taxon>
        <taxon>Gammaproteobacteria</taxon>
        <taxon>Methylococcales</taxon>
        <taxon>Methylococcaceae</taxon>
        <taxon>Methylomicrobium</taxon>
    </lineage>
</organism>
<gene>
    <name evidence="1" type="ORF">Metal_3384</name>
</gene>